<sequence length="318" mass="36554">MVWYESTEIILLFQIEIGHSVRCGWTPNRIFEAAIKESSFLNISVSTLPWIHVLVDLSTGACDIGTLIDFETIVSSLSTDLMATTLISVAGDSHLIPNARDQLQVMFDESHRMPISFIPVVTAYWNARQPKRNHYLLFLKNVVIYNNNIRPICLVHSLTQLQKYVSVWYCGGSSLNTQRICVRNLTLLDSSACSDAAYYNSSRACFQDNYEERDTISGEVIMASDGTYWYLYAYFDKMLPDVDDKPKNRSLYKLFEKHHLIKFRPKYLVIEKLPPIAINYICTLTFVYFLLSLPRIALAVLHYLNYMLCLKSKLLSLP</sequence>
<evidence type="ECO:0000313" key="2">
    <source>
        <dbReference type="EMBL" id="KRY84905.1"/>
    </source>
</evidence>
<gene>
    <name evidence="2" type="ORF">T4D_4121</name>
</gene>
<proteinExistence type="predicted"/>
<dbReference type="SUPFAM" id="SSF50494">
    <property type="entry name" value="Trypsin-like serine proteases"/>
    <property type="match status" value="1"/>
</dbReference>
<organism evidence="2 3">
    <name type="scientific">Trichinella pseudospiralis</name>
    <name type="common">Parasitic roundworm</name>
    <dbReference type="NCBI Taxonomy" id="6337"/>
    <lineage>
        <taxon>Eukaryota</taxon>
        <taxon>Metazoa</taxon>
        <taxon>Ecdysozoa</taxon>
        <taxon>Nematoda</taxon>
        <taxon>Enoplea</taxon>
        <taxon>Dorylaimia</taxon>
        <taxon>Trichinellida</taxon>
        <taxon>Trichinellidae</taxon>
        <taxon>Trichinella</taxon>
    </lineage>
</organism>
<evidence type="ECO:0000256" key="1">
    <source>
        <dbReference type="SAM" id="Phobius"/>
    </source>
</evidence>
<dbReference type="OrthoDB" id="5916369at2759"/>
<keyword evidence="3" id="KW-1185">Reference proteome</keyword>
<dbReference type="AlphaFoldDB" id="A0A0V1FFX3"/>
<protein>
    <submittedName>
        <fullName evidence="2">Uncharacterized protein</fullName>
    </submittedName>
</protein>
<name>A0A0V1FFX3_TRIPS</name>
<dbReference type="Proteomes" id="UP000054995">
    <property type="component" value="Unassembled WGS sequence"/>
</dbReference>
<dbReference type="InterPro" id="IPR009003">
    <property type="entry name" value="Peptidase_S1_PA"/>
</dbReference>
<keyword evidence="1" id="KW-0812">Transmembrane</keyword>
<accession>A0A0V1FFX3</accession>
<keyword evidence="1" id="KW-0472">Membrane</keyword>
<reference evidence="2 3" key="1">
    <citation type="submission" date="2015-01" db="EMBL/GenBank/DDBJ databases">
        <title>Evolution of Trichinella species and genotypes.</title>
        <authorList>
            <person name="Korhonen P.K."/>
            <person name="Edoardo P."/>
            <person name="Giuseppe L.R."/>
            <person name="Gasser R.B."/>
        </authorList>
    </citation>
    <scope>NUCLEOTIDE SEQUENCE [LARGE SCALE GENOMIC DNA]</scope>
    <source>
        <strain evidence="2">ISS470</strain>
    </source>
</reference>
<comment type="caution">
    <text evidence="2">The sequence shown here is derived from an EMBL/GenBank/DDBJ whole genome shotgun (WGS) entry which is preliminary data.</text>
</comment>
<keyword evidence="1" id="KW-1133">Transmembrane helix</keyword>
<evidence type="ECO:0000313" key="3">
    <source>
        <dbReference type="Proteomes" id="UP000054995"/>
    </source>
</evidence>
<dbReference type="EMBL" id="JYDT01000103">
    <property type="protein sequence ID" value="KRY84905.1"/>
    <property type="molecule type" value="Genomic_DNA"/>
</dbReference>
<feature type="transmembrane region" description="Helical" evidence="1">
    <location>
        <begin position="277"/>
        <end position="304"/>
    </location>
</feature>